<accession>A0A5K3FT46</accession>
<dbReference type="AlphaFoldDB" id="A0A5K3FT46"/>
<dbReference type="WBParaSite" id="MCU_011229-RA">
    <property type="protein sequence ID" value="MCU_011229-RA"/>
    <property type="gene ID" value="MCU_011229"/>
</dbReference>
<sequence length="76" mass="9174">MHPMEKLFTINQYDTPTLKDKLTSTHAARRHLVQTGRICWQICVERRLLNSRLLFKTKRKLLLPTLHSDPRFFFQH</sequence>
<evidence type="ECO:0000313" key="1">
    <source>
        <dbReference type="WBParaSite" id="MCU_011229-RA"/>
    </source>
</evidence>
<organism evidence="1">
    <name type="scientific">Mesocestoides corti</name>
    <name type="common">Flatworm</name>
    <dbReference type="NCBI Taxonomy" id="53468"/>
    <lineage>
        <taxon>Eukaryota</taxon>
        <taxon>Metazoa</taxon>
        <taxon>Spiralia</taxon>
        <taxon>Lophotrochozoa</taxon>
        <taxon>Platyhelminthes</taxon>
        <taxon>Cestoda</taxon>
        <taxon>Eucestoda</taxon>
        <taxon>Cyclophyllidea</taxon>
        <taxon>Mesocestoididae</taxon>
        <taxon>Mesocestoides</taxon>
    </lineage>
</organism>
<proteinExistence type="predicted"/>
<protein>
    <submittedName>
        <fullName evidence="1">Uncharacterized protein</fullName>
    </submittedName>
</protein>
<name>A0A5K3FT46_MESCO</name>
<reference evidence="1" key="1">
    <citation type="submission" date="2019-11" db="UniProtKB">
        <authorList>
            <consortium name="WormBaseParasite"/>
        </authorList>
    </citation>
    <scope>IDENTIFICATION</scope>
</reference>